<dbReference type="PANTHER" id="PTHR43811">
    <property type="entry name" value="FKBP-TYPE PEPTIDYL-PROLYL CIS-TRANS ISOMERASE FKPA"/>
    <property type="match status" value="1"/>
</dbReference>
<gene>
    <name evidence="9" type="ORF">HW115_17750</name>
</gene>
<dbReference type="Gene3D" id="3.10.50.40">
    <property type="match status" value="1"/>
</dbReference>
<dbReference type="PROSITE" id="PS50059">
    <property type="entry name" value="FKBP_PPIASE"/>
    <property type="match status" value="1"/>
</dbReference>
<keyword evidence="10" id="KW-1185">Reference proteome</keyword>
<evidence type="ECO:0000256" key="5">
    <source>
        <dbReference type="PROSITE-ProRule" id="PRU00277"/>
    </source>
</evidence>
<evidence type="ECO:0000256" key="3">
    <source>
        <dbReference type="ARBA" id="ARBA00023110"/>
    </source>
</evidence>
<evidence type="ECO:0000313" key="10">
    <source>
        <dbReference type="Proteomes" id="UP000557872"/>
    </source>
</evidence>
<dbReference type="PROSITE" id="PS51257">
    <property type="entry name" value="PROKAR_LIPOPROTEIN"/>
    <property type="match status" value="1"/>
</dbReference>
<keyword evidence="3 5" id="KW-0697">Rotamase</keyword>
<evidence type="ECO:0000256" key="1">
    <source>
        <dbReference type="ARBA" id="ARBA00000971"/>
    </source>
</evidence>
<keyword evidence="7" id="KW-0732">Signal</keyword>
<dbReference type="PANTHER" id="PTHR43811:SF19">
    <property type="entry name" value="39 KDA FK506-BINDING NUCLEAR PROTEIN"/>
    <property type="match status" value="1"/>
</dbReference>
<comment type="caution">
    <text evidence="9">The sequence shown here is derived from an EMBL/GenBank/DDBJ whole genome shotgun (WGS) entry which is preliminary data.</text>
</comment>
<feature type="chain" id="PRO_5033026298" description="Peptidyl-prolyl cis-trans isomerase" evidence="7">
    <location>
        <begin position="22"/>
        <end position="150"/>
    </location>
</feature>
<feature type="domain" description="PPIase FKBP-type" evidence="8">
    <location>
        <begin position="65"/>
        <end position="150"/>
    </location>
</feature>
<name>A0A851GJF7_9BACT</name>
<keyword evidence="4 5" id="KW-0413">Isomerase</keyword>
<reference evidence="9 10" key="1">
    <citation type="submission" date="2020-07" db="EMBL/GenBank/DDBJ databases">
        <title>Roseicoccus Jingziensis gen. nov., sp. nov., isolated from coastal seawater.</title>
        <authorList>
            <person name="Feng X."/>
        </authorList>
    </citation>
    <scope>NUCLEOTIDE SEQUENCE [LARGE SCALE GENOMIC DNA]</scope>
    <source>
        <strain evidence="9 10">N1E253</strain>
    </source>
</reference>
<comment type="similarity">
    <text evidence="2 6">Belongs to the FKBP-type PPIase family.</text>
</comment>
<evidence type="ECO:0000256" key="7">
    <source>
        <dbReference type="SAM" id="SignalP"/>
    </source>
</evidence>
<dbReference type="AlphaFoldDB" id="A0A851GJF7"/>
<dbReference type="Proteomes" id="UP000557872">
    <property type="component" value="Unassembled WGS sequence"/>
</dbReference>
<accession>A0A851GJF7</accession>
<proteinExistence type="inferred from homology"/>
<evidence type="ECO:0000256" key="4">
    <source>
        <dbReference type="ARBA" id="ARBA00023235"/>
    </source>
</evidence>
<dbReference type="InterPro" id="IPR001179">
    <property type="entry name" value="PPIase_FKBP_dom"/>
</dbReference>
<evidence type="ECO:0000256" key="6">
    <source>
        <dbReference type="RuleBase" id="RU003915"/>
    </source>
</evidence>
<dbReference type="InterPro" id="IPR046357">
    <property type="entry name" value="PPIase_dom_sf"/>
</dbReference>
<dbReference type="SUPFAM" id="SSF54534">
    <property type="entry name" value="FKBP-like"/>
    <property type="match status" value="1"/>
</dbReference>
<evidence type="ECO:0000256" key="2">
    <source>
        <dbReference type="ARBA" id="ARBA00006577"/>
    </source>
</evidence>
<dbReference type="GO" id="GO:0003755">
    <property type="term" value="F:peptidyl-prolyl cis-trans isomerase activity"/>
    <property type="evidence" value="ECO:0007669"/>
    <property type="project" value="UniProtKB-UniRule"/>
</dbReference>
<evidence type="ECO:0000259" key="8">
    <source>
        <dbReference type="PROSITE" id="PS50059"/>
    </source>
</evidence>
<dbReference type="Pfam" id="PF00254">
    <property type="entry name" value="FKBP_C"/>
    <property type="match status" value="1"/>
</dbReference>
<organism evidence="9 10">
    <name type="scientific">Oceaniferula marina</name>
    <dbReference type="NCBI Taxonomy" id="2748318"/>
    <lineage>
        <taxon>Bacteria</taxon>
        <taxon>Pseudomonadati</taxon>
        <taxon>Verrucomicrobiota</taxon>
        <taxon>Verrucomicrobiia</taxon>
        <taxon>Verrucomicrobiales</taxon>
        <taxon>Verrucomicrobiaceae</taxon>
        <taxon>Oceaniferula</taxon>
    </lineage>
</organism>
<dbReference type="FunFam" id="3.10.50.40:FF:000006">
    <property type="entry name" value="Peptidyl-prolyl cis-trans isomerase"/>
    <property type="match status" value="1"/>
</dbReference>
<protein>
    <recommendedName>
        <fullName evidence="6">Peptidyl-prolyl cis-trans isomerase</fullName>
        <ecNumber evidence="6">5.2.1.8</ecNumber>
    </recommendedName>
</protein>
<dbReference type="EMBL" id="JACBAZ010000012">
    <property type="protein sequence ID" value="NWK57466.1"/>
    <property type="molecule type" value="Genomic_DNA"/>
</dbReference>
<dbReference type="EC" id="5.2.1.8" evidence="6"/>
<feature type="signal peptide" evidence="7">
    <location>
        <begin position="1"/>
        <end position="21"/>
    </location>
</feature>
<sequence>MKTKSTLLAICLVLTSLTACAKEKVDPLKAPADVAAAPADAKATASGLKSKVLKKGTGKKKPTATDTVTVHYSGWTTDGKLFDSSYKRNQKASFPLNRVIKGWTEGLQLMVVGEKRRFWIPAELAYGPAVPGSGRPGGMLVFDVELFEIK</sequence>
<dbReference type="RefSeq" id="WP_178934570.1">
    <property type="nucleotide sequence ID" value="NZ_JACBAZ010000012.1"/>
</dbReference>
<comment type="catalytic activity">
    <reaction evidence="1 5 6">
        <text>[protein]-peptidylproline (omega=180) = [protein]-peptidylproline (omega=0)</text>
        <dbReference type="Rhea" id="RHEA:16237"/>
        <dbReference type="Rhea" id="RHEA-COMP:10747"/>
        <dbReference type="Rhea" id="RHEA-COMP:10748"/>
        <dbReference type="ChEBI" id="CHEBI:83833"/>
        <dbReference type="ChEBI" id="CHEBI:83834"/>
        <dbReference type="EC" id="5.2.1.8"/>
    </reaction>
</comment>
<evidence type="ECO:0000313" key="9">
    <source>
        <dbReference type="EMBL" id="NWK57466.1"/>
    </source>
</evidence>